<evidence type="ECO:0000313" key="1">
    <source>
        <dbReference type="EMBL" id="MFA1559465.1"/>
    </source>
</evidence>
<name>A0ABV4R973_9ACTN</name>
<keyword evidence="2" id="KW-1185">Reference proteome</keyword>
<gene>
    <name evidence="1" type="ORF">SM436_37760</name>
</gene>
<proteinExistence type="predicted"/>
<reference evidence="1 2" key="1">
    <citation type="submission" date="2023-11" db="EMBL/GenBank/DDBJ databases">
        <title>Actinomadura monticuli sp. nov., isolated from volcanic ash.</title>
        <authorList>
            <person name="Lee S.D."/>
            <person name="Yang H."/>
            <person name="Kim I.S."/>
        </authorList>
    </citation>
    <scope>NUCLEOTIDE SEQUENCE [LARGE SCALE GENOMIC DNA]</scope>
    <source>
        <strain evidence="1 2">DSM 45346</strain>
    </source>
</reference>
<sequence>GAGGGPVTASIIAFPGTGQPGPREWLARFAAAAVTSDVPAPMVRACRAGDRVPEDVFVHGEPVSVTVAGRMGYADIAAAWRRVWELAPAAGSRVRIAGGRVLVDLPDTFGGAA</sequence>
<dbReference type="RefSeq" id="WP_371946482.1">
    <property type="nucleotide sequence ID" value="NZ_JAXCEH010000081.1"/>
</dbReference>
<evidence type="ECO:0000313" key="2">
    <source>
        <dbReference type="Proteomes" id="UP001569904"/>
    </source>
</evidence>
<dbReference type="EMBL" id="JAXCEH010000081">
    <property type="protein sequence ID" value="MFA1559465.1"/>
    <property type="molecule type" value="Genomic_DNA"/>
</dbReference>
<comment type="caution">
    <text evidence="1">The sequence shown here is derived from an EMBL/GenBank/DDBJ whole genome shotgun (WGS) entry which is preliminary data.</text>
</comment>
<dbReference type="Proteomes" id="UP001569904">
    <property type="component" value="Unassembled WGS sequence"/>
</dbReference>
<organism evidence="1 2">
    <name type="scientific">Actinomadura chokoriensis</name>
    <dbReference type="NCBI Taxonomy" id="454156"/>
    <lineage>
        <taxon>Bacteria</taxon>
        <taxon>Bacillati</taxon>
        <taxon>Actinomycetota</taxon>
        <taxon>Actinomycetes</taxon>
        <taxon>Streptosporangiales</taxon>
        <taxon>Thermomonosporaceae</taxon>
        <taxon>Actinomadura</taxon>
    </lineage>
</organism>
<protein>
    <submittedName>
        <fullName evidence="1">Uncharacterized protein</fullName>
    </submittedName>
</protein>
<accession>A0ABV4R973</accession>
<feature type="non-terminal residue" evidence="1">
    <location>
        <position position="1"/>
    </location>
</feature>